<gene>
    <name evidence="8" type="primary">ftsQ</name>
    <name evidence="11" type="ORF">F0L17_05730</name>
</gene>
<comment type="function">
    <text evidence="8">Essential cell division protein.</text>
</comment>
<feature type="compositionally biased region" description="Pro residues" evidence="9">
    <location>
        <begin position="21"/>
        <end position="34"/>
    </location>
</feature>
<evidence type="ECO:0000313" key="11">
    <source>
        <dbReference type="EMBL" id="MTE18640.1"/>
    </source>
</evidence>
<dbReference type="InterPro" id="IPR013685">
    <property type="entry name" value="POTRA_FtsQ_type"/>
</dbReference>
<evidence type="ECO:0000313" key="12">
    <source>
        <dbReference type="Proteomes" id="UP000473014"/>
    </source>
</evidence>
<evidence type="ECO:0000256" key="4">
    <source>
        <dbReference type="ARBA" id="ARBA00022692"/>
    </source>
</evidence>
<evidence type="ECO:0000256" key="7">
    <source>
        <dbReference type="ARBA" id="ARBA00023306"/>
    </source>
</evidence>
<dbReference type="InterPro" id="IPR005548">
    <property type="entry name" value="Cell_div_FtsQ/DivIB_C"/>
</dbReference>
<dbReference type="PROSITE" id="PS51779">
    <property type="entry name" value="POTRA"/>
    <property type="match status" value="1"/>
</dbReference>
<sequence>MVGRTGAERDGARRRPEADSAPPPAAPRPRPGGPGRPHLRARRLPLVLALAPALLLGGFALWVLYGSAWLRVEEVTAEGERVLTEREVLRAAEVPVGEPLVSVDPEAVERRLLDGLSRIDSVDVTRSWPHGVEVAVTERKPVAVMVQNAPNGEGGSDEDGARERTYVEVDDEGVRFGTVAERPDGVPVLALELDDSPSRHRFGEERMREEAVKVAAALSDAVRRDTRAIRVRSHDSITLEMAGGRTVVWGSSEKSAAKARSLSLLMKAAEDARRFDVSVPTAPAASGS</sequence>
<proteinExistence type="inferred from homology"/>
<dbReference type="Pfam" id="PF03799">
    <property type="entry name" value="FtsQ_DivIB_C"/>
    <property type="match status" value="1"/>
</dbReference>
<feature type="region of interest" description="Disordered" evidence="9">
    <location>
        <begin position="1"/>
        <end position="38"/>
    </location>
</feature>
<dbReference type="PANTHER" id="PTHR37820:SF1">
    <property type="entry name" value="CELL DIVISION PROTEIN FTSQ"/>
    <property type="match status" value="1"/>
</dbReference>
<evidence type="ECO:0000256" key="6">
    <source>
        <dbReference type="ARBA" id="ARBA00023136"/>
    </source>
</evidence>
<evidence type="ECO:0000259" key="10">
    <source>
        <dbReference type="PROSITE" id="PS51779"/>
    </source>
</evidence>
<name>A0A6G2B8Q6_9ACTN</name>
<protein>
    <recommendedName>
        <fullName evidence="8">Cell division protein FtsQ</fullName>
    </recommendedName>
</protein>
<evidence type="ECO:0000256" key="8">
    <source>
        <dbReference type="HAMAP-Rule" id="MF_00911"/>
    </source>
</evidence>
<dbReference type="InterPro" id="IPR034746">
    <property type="entry name" value="POTRA"/>
</dbReference>
<dbReference type="AlphaFoldDB" id="A0A6G2B8Q6"/>
<keyword evidence="12" id="KW-1185">Reference proteome</keyword>
<accession>A0A6G2B8Q6</accession>
<feature type="transmembrane region" description="Helical" evidence="8">
    <location>
        <begin position="46"/>
        <end position="65"/>
    </location>
</feature>
<comment type="similarity">
    <text evidence="8">Belongs to the FtsQ/DivIB family. FtsQ subfamily.</text>
</comment>
<feature type="compositionally biased region" description="Basic and acidic residues" evidence="9">
    <location>
        <begin position="1"/>
        <end position="18"/>
    </location>
</feature>
<keyword evidence="7 8" id="KW-0131">Cell cycle</keyword>
<evidence type="ECO:0000256" key="3">
    <source>
        <dbReference type="ARBA" id="ARBA00022618"/>
    </source>
</evidence>
<dbReference type="PANTHER" id="PTHR37820">
    <property type="entry name" value="CELL DIVISION PROTEIN DIVIB"/>
    <property type="match status" value="1"/>
</dbReference>
<comment type="subcellular location">
    <subcellularLocation>
        <location evidence="8">Cell membrane</location>
        <topology evidence="8">Single-pass type II membrane protein</topology>
    </subcellularLocation>
    <subcellularLocation>
        <location evidence="1">Membrane</location>
    </subcellularLocation>
    <text evidence="8">Localizes to the division septum.</text>
</comment>
<evidence type="ECO:0000256" key="9">
    <source>
        <dbReference type="SAM" id="MobiDB-lite"/>
    </source>
</evidence>
<dbReference type="Gene3D" id="3.10.20.310">
    <property type="entry name" value="membrane protein fhac"/>
    <property type="match status" value="1"/>
</dbReference>
<keyword evidence="6 8" id="KW-0472">Membrane</keyword>
<dbReference type="Proteomes" id="UP000473014">
    <property type="component" value="Unassembled WGS sequence"/>
</dbReference>
<organism evidence="11 12">
    <name type="scientific">Streptomyces taklimakanensis</name>
    <dbReference type="NCBI Taxonomy" id="2569853"/>
    <lineage>
        <taxon>Bacteria</taxon>
        <taxon>Bacillati</taxon>
        <taxon>Actinomycetota</taxon>
        <taxon>Actinomycetes</taxon>
        <taxon>Kitasatosporales</taxon>
        <taxon>Streptomycetaceae</taxon>
        <taxon>Streptomyces</taxon>
    </lineage>
</organism>
<evidence type="ECO:0000256" key="1">
    <source>
        <dbReference type="ARBA" id="ARBA00004370"/>
    </source>
</evidence>
<dbReference type="EMBL" id="WIXO01000001">
    <property type="protein sequence ID" value="MTE18640.1"/>
    <property type="molecule type" value="Genomic_DNA"/>
</dbReference>
<dbReference type="GO" id="GO:0090529">
    <property type="term" value="P:cell septum assembly"/>
    <property type="evidence" value="ECO:0007669"/>
    <property type="project" value="InterPro"/>
</dbReference>
<dbReference type="RefSeq" id="WP_162465853.1">
    <property type="nucleotide sequence ID" value="NZ_WIXO01000001.1"/>
</dbReference>
<reference evidence="11 12" key="1">
    <citation type="submission" date="2019-11" db="EMBL/GenBank/DDBJ databases">
        <authorList>
            <person name="Yuan L."/>
        </authorList>
    </citation>
    <scope>NUCLEOTIDE SEQUENCE [LARGE SCALE GENOMIC DNA]</scope>
    <source>
        <strain evidence="11 12">TRM43335</strain>
    </source>
</reference>
<evidence type="ECO:0000256" key="5">
    <source>
        <dbReference type="ARBA" id="ARBA00022989"/>
    </source>
</evidence>
<dbReference type="InterPro" id="IPR050487">
    <property type="entry name" value="FtsQ_DivIB"/>
</dbReference>
<dbReference type="Pfam" id="PF08478">
    <property type="entry name" value="POTRA_1"/>
    <property type="match status" value="1"/>
</dbReference>
<feature type="domain" description="POTRA" evidence="10">
    <location>
        <begin position="70"/>
        <end position="139"/>
    </location>
</feature>
<dbReference type="GO" id="GO:0043093">
    <property type="term" value="P:FtsZ-dependent cytokinesis"/>
    <property type="evidence" value="ECO:0007669"/>
    <property type="project" value="UniProtKB-UniRule"/>
</dbReference>
<keyword evidence="4 8" id="KW-0812">Transmembrane</keyword>
<comment type="caution">
    <text evidence="11">The sequence shown here is derived from an EMBL/GenBank/DDBJ whole genome shotgun (WGS) entry which is preliminary data.</text>
</comment>
<evidence type="ECO:0000256" key="2">
    <source>
        <dbReference type="ARBA" id="ARBA00022475"/>
    </source>
</evidence>
<keyword evidence="3 8" id="KW-0132">Cell division</keyword>
<dbReference type="GO" id="GO:0005886">
    <property type="term" value="C:plasma membrane"/>
    <property type="evidence" value="ECO:0007669"/>
    <property type="project" value="UniProtKB-SubCell"/>
</dbReference>
<dbReference type="HAMAP" id="MF_00911">
    <property type="entry name" value="FtsQ_subfam"/>
    <property type="match status" value="1"/>
</dbReference>
<keyword evidence="5 8" id="KW-1133">Transmembrane helix</keyword>
<dbReference type="GO" id="GO:0032153">
    <property type="term" value="C:cell division site"/>
    <property type="evidence" value="ECO:0007669"/>
    <property type="project" value="UniProtKB-UniRule"/>
</dbReference>
<dbReference type="InterPro" id="IPR026579">
    <property type="entry name" value="FtsQ"/>
</dbReference>
<keyword evidence="2 8" id="KW-1003">Cell membrane</keyword>